<keyword evidence="1" id="KW-0732">Signal</keyword>
<keyword evidence="3" id="KW-1185">Reference proteome</keyword>
<evidence type="ECO:0000256" key="1">
    <source>
        <dbReference type="SAM" id="SignalP"/>
    </source>
</evidence>
<comment type="caution">
    <text evidence="2">The sequence shown here is derived from an EMBL/GenBank/DDBJ whole genome shotgun (WGS) entry which is preliminary data.</text>
</comment>
<protein>
    <submittedName>
        <fullName evidence="2">Type 1 periplasmic binding fold superfamily protein</fullName>
    </submittedName>
</protein>
<name>A0A0A2LPW8_9FLAO</name>
<dbReference type="eggNOG" id="ENOG5030EVG">
    <property type="taxonomic scope" value="Bacteria"/>
</dbReference>
<proteinExistence type="predicted"/>
<sequence>MKNLKISVLAIIATVSFTSCSSDDDNLVPVNEEEVITTLTATFTPQGGGTAIVLQSQDLDGDGPDAPVITVSGDFTAGTTYTGTVAFLNELANPVDIISEEVLEEGDEHQIFFLQNGLGTFTYNDQDVNGNPIGLSFTYEASETVTNGDLTIVLRHEPNKTADGVSNGDITNAGGGTDASATFSINVN</sequence>
<feature type="chain" id="PRO_5001991207" evidence="1">
    <location>
        <begin position="22"/>
        <end position="188"/>
    </location>
</feature>
<reference evidence="2 3" key="1">
    <citation type="submission" date="2013-09" db="EMBL/GenBank/DDBJ databases">
        <authorList>
            <person name="Zeng Z."/>
            <person name="Chen C."/>
        </authorList>
    </citation>
    <scope>NUCLEOTIDE SEQUENCE [LARGE SCALE GENOMIC DNA]</scope>
    <source>
        <strain evidence="2 3">F44-8</strain>
    </source>
</reference>
<accession>A0A0A2LPW8</accession>
<dbReference type="RefSeq" id="WP_035133389.1">
    <property type="nucleotide sequence ID" value="NZ_JRLV01000008.1"/>
</dbReference>
<dbReference type="EMBL" id="JRLV01000008">
    <property type="protein sequence ID" value="KGO81243.1"/>
    <property type="molecule type" value="Genomic_DNA"/>
</dbReference>
<evidence type="ECO:0000313" key="3">
    <source>
        <dbReference type="Proteomes" id="UP000030129"/>
    </source>
</evidence>
<dbReference type="AlphaFoldDB" id="A0A0A2LPW8"/>
<dbReference type="PROSITE" id="PS51257">
    <property type="entry name" value="PROKAR_LIPOPROTEIN"/>
    <property type="match status" value="1"/>
</dbReference>
<gene>
    <name evidence="2" type="ORF">Q763_09175</name>
</gene>
<feature type="signal peptide" evidence="1">
    <location>
        <begin position="1"/>
        <end position="21"/>
    </location>
</feature>
<dbReference type="STRING" id="1406840.Q763_09175"/>
<dbReference type="Proteomes" id="UP000030129">
    <property type="component" value="Unassembled WGS sequence"/>
</dbReference>
<evidence type="ECO:0000313" key="2">
    <source>
        <dbReference type="EMBL" id="KGO81243.1"/>
    </source>
</evidence>
<organism evidence="2 3">
    <name type="scientific">Flavobacterium beibuense F44-8</name>
    <dbReference type="NCBI Taxonomy" id="1406840"/>
    <lineage>
        <taxon>Bacteria</taxon>
        <taxon>Pseudomonadati</taxon>
        <taxon>Bacteroidota</taxon>
        <taxon>Flavobacteriia</taxon>
        <taxon>Flavobacteriales</taxon>
        <taxon>Flavobacteriaceae</taxon>
        <taxon>Flavobacterium</taxon>
    </lineage>
</organism>